<protein>
    <recommendedName>
        <fullName evidence="4">Secreted protein</fullName>
    </recommendedName>
</protein>
<reference evidence="3" key="1">
    <citation type="journal article" date="2019" name="Int. J. Syst. Evol. Microbiol.">
        <title>The Global Catalogue of Microorganisms (GCM) 10K type strain sequencing project: providing services to taxonomists for standard genome sequencing and annotation.</title>
        <authorList>
            <consortium name="The Broad Institute Genomics Platform"/>
            <consortium name="The Broad Institute Genome Sequencing Center for Infectious Disease"/>
            <person name="Wu L."/>
            <person name="Ma J."/>
        </authorList>
    </citation>
    <scope>NUCLEOTIDE SEQUENCE [LARGE SCALE GENOMIC DNA]</scope>
    <source>
        <strain evidence="3">JCM 15313</strain>
    </source>
</reference>
<sequence length="58" mass="6009">MLQPTLRDARTLGVIVLQLVLAALVSTYSTASSAPAPVVHSAHHQIATAPGTDTTGWD</sequence>
<gene>
    <name evidence="2" type="ORF">GCM10009799_02030</name>
</gene>
<feature type="region of interest" description="Disordered" evidence="1">
    <location>
        <begin position="39"/>
        <end position="58"/>
    </location>
</feature>
<keyword evidence="3" id="KW-1185">Reference proteome</keyword>
<evidence type="ECO:0008006" key="4">
    <source>
        <dbReference type="Google" id="ProtNLM"/>
    </source>
</evidence>
<evidence type="ECO:0000313" key="3">
    <source>
        <dbReference type="Proteomes" id="UP001501585"/>
    </source>
</evidence>
<evidence type="ECO:0000256" key="1">
    <source>
        <dbReference type="SAM" id="MobiDB-lite"/>
    </source>
</evidence>
<dbReference type="RefSeq" id="WP_344159467.1">
    <property type="nucleotide sequence ID" value="NZ_BAAAPC010000001.1"/>
</dbReference>
<proteinExistence type="predicted"/>
<name>A0ABN2S4Z6_9ACTN</name>
<organism evidence="2 3">
    <name type="scientific">Nocardiopsis rhodophaea</name>
    <dbReference type="NCBI Taxonomy" id="280238"/>
    <lineage>
        <taxon>Bacteria</taxon>
        <taxon>Bacillati</taxon>
        <taxon>Actinomycetota</taxon>
        <taxon>Actinomycetes</taxon>
        <taxon>Streptosporangiales</taxon>
        <taxon>Nocardiopsidaceae</taxon>
        <taxon>Nocardiopsis</taxon>
    </lineage>
</organism>
<accession>A0ABN2S4Z6</accession>
<dbReference type="EMBL" id="BAAAPC010000001">
    <property type="protein sequence ID" value="GAA1980497.1"/>
    <property type="molecule type" value="Genomic_DNA"/>
</dbReference>
<dbReference type="Proteomes" id="UP001501585">
    <property type="component" value="Unassembled WGS sequence"/>
</dbReference>
<comment type="caution">
    <text evidence="2">The sequence shown here is derived from an EMBL/GenBank/DDBJ whole genome shotgun (WGS) entry which is preliminary data.</text>
</comment>
<evidence type="ECO:0000313" key="2">
    <source>
        <dbReference type="EMBL" id="GAA1980497.1"/>
    </source>
</evidence>